<dbReference type="PROSITE" id="PS50088">
    <property type="entry name" value="ANK_REPEAT"/>
    <property type="match status" value="1"/>
</dbReference>
<dbReference type="InterPro" id="IPR021094">
    <property type="entry name" value="NPR1/NIM1-like_C"/>
</dbReference>
<feature type="domain" description="BTB" evidence="14">
    <location>
        <begin position="65"/>
        <end position="141"/>
    </location>
</feature>
<dbReference type="SUPFAM" id="SSF54695">
    <property type="entry name" value="POZ domain"/>
    <property type="match status" value="1"/>
</dbReference>
<dbReference type="GO" id="GO:0008270">
    <property type="term" value="F:zinc ion binding"/>
    <property type="evidence" value="ECO:0007669"/>
    <property type="project" value="UniProtKB-KW"/>
</dbReference>
<evidence type="ECO:0000256" key="5">
    <source>
        <dbReference type="ARBA" id="ARBA00022771"/>
    </source>
</evidence>
<dbReference type="Pfam" id="PF00651">
    <property type="entry name" value="BTB"/>
    <property type="match status" value="1"/>
</dbReference>
<comment type="caution">
    <text evidence="13">Lacks conserved residue(s) required for the propagation of feature annotation.</text>
</comment>
<reference evidence="16" key="1">
    <citation type="submission" date="2023-07" db="EMBL/GenBank/DDBJ databases">
        <title>draft genome sequence of fig (Ficus carica).</title>
        <authorList>
            <person name="Takahashi T."/>
            <person name="Nishimura K."/>
        </authorList>
    </citation>
    <scope>NUCLEOTIDE SEQUENCE</scope>
</reference>
<dbReference type="PROSITE" id="PS50297">
    <property type="entry name" value="ANK_REP_REGION"/>
    <property type="match status" value="1"/>
</dbReference>
<dbReference type="Gene3D" id="3.30.710.10">
    <property type="entry name" value="Potassium Channel Kv1.1, Chain A"/>
    <property type="match status" value="1"/>
</dbReference>
<evidence type="ECO:0000256" key="9">
    <source>
        <dbReference type="ARBA" id="ARBA00023043"/>
    </source>
</evidence>
<keyword evidence="17" id="KW-1185">Reference proteome</keyword>
<accession>A0AA88APH3</accession>
<dbReference type="GO" id="GO:0050832">
    <property type="term" value="P:defense response to fungus"/>
    <property type="evidence" value="ECO:0007669"/>
    <property type="project" value="TreeGrafter"/>
</dbReference>
<evidence type="ECO:0000256" key="12">
    <source>
        <dbReference type="PROSITE-ProRule" id="PRU00023"/>
    </source>
</evidence>
<dbReference type="GO" id="GO:2000022">
    <property type="term" value="P:regulation of jasmonic acid mediated signaling pathway"/>
    <property type="evidence" value="ECO:0007669"/>
    <property type="project" value="InterPro"/>
</dbReference>
<evidence type="ECO:0000313" key="17">
    <source>
        <dbReference type="Proteomes" id="UP001187192"/>
    </source>
</evidence>
<evidence type="ECO:0000256" key="1">
    <source>
        <dbReference type="ARBA" id="ARBA00004123"/>
    </source>
</evidence>
<keyword evidence="10" id="KW-0539">Nucleus</keyword>
<evidence type="ECO:0000256" key="11">
    <source>
        <dbReference type="ARBA" id="ARBA00044947"/>
    </source>
</evidence>
<dbReference type="GO" id="GO:0005634">
    <property type="term" value="C:nucleus"/>
    <property type="evidence" value="ECO:0007669"/>
    <property type="project" value="UniProtKB-SubCell"/>
</dbReference>
<keyword evidence="8" id="KW-0862">Zinc</keyword>
<keyword evidence="5 13" id="KW-0863">Zinc-finger</keyword>
<keyword evidence="7" id="KW-0611">Plant defense</keyword>
<dbReference type="PANTHER" id="PTHR46475:SF7">
    <property type="entry name" value="REGULATORY PROTEIN, PUTATIVE-RELATED"/>
    <property type="match status" value="1"/>
</dbReference>
<comment type="similarity">
    <text evidence="11">Belongs to the plant 'ANKYRIN-BTB/POZ' family. 'NPR1-like' subfamily.</text>
</comment>
<evidence type="ECO:0000259" key="14">
    <source>
        <dbReference type="PROSITE" id="PS50097"/>
    </source>
</evidence>
<evidence type="ECO:0000256" key="4">
    <source>
        <dbReference type="ARBA" id="ARBA00022737"/>
    </source>
</evidence>
<dbReference type="FunFam" id="3.30.710.10:FF:000110">
    <property type="entry name" value="Regulatory protein NPR3"/>
    <property type="match status" value="1"/>
</dbReference>
<keyword evidence="3" id="KW-0479">Metal-binding</keyword>
<evidence type="ECO:0000256" key="8">
    <source>
        <dbReference type="ARBA" id="ARBA00022833"/>
    </source>
</evidence>
<comment type="caution">
    <text evidence="16">The sequence shown here is derived from an EMBL/GenBank/DDBJ whole genome shotgun (WGS) entry which is preliminary data.</text>
</comment>
<dbReference type="FunFam" id="1.25.40.20:FF:000123">
    <property type="entry name" value="regulatory protein NPR3-like"/>
    <property type="match status" value="1"/>
</dbReference>
<dbReference type="InterPro" id="IPR057250">
    <property type="entry name" value="Znf_C2HC_NPR-type"/>
</dbReference>
<keyword evidence="9 12" id="KW-0040">ANK repeat</keyword>
<keyword evidence="4" id="KW-0677">Repeat</keyword>
<dbReference type="PROSITE" id="PS52046">
    <property type="entry name" value="ZF_C2HC_NPR"/>
    <property type="match status" value="1"/>
</dbReference>
<dbReference type="GO" id="GO:0009862">
    <property type="term" value="P:systemic acquired resistance, salicylic acid mediated signaling pathway"/>
    <property type="evidence" value="ECO:0007669"/>
    <property type="project" value="InterPro"/>
</dbReference>
<dbReference type="InterPro" id="IPR036770">
    <property type="entry name" value="Ankyrin_rpt-contain_sf"/>
</dbReference>
<evidence type="ECO:0000256" key="3">
    <source>
        <dbReference type="ARBA" id="ARBA00022723"/>
    </source>
</evidence>
<evidence type="ECO:0000259" key="15">
    <source>
        <dbReference type="PROSITE" id="PS52046"/>
    </source>
</evidence>
<dbReference type="PROSITE" id="PS50097">
    <property type="entry name" value="BTB"/>
    <property type="match status" value="1"/>
</dbReference>
<dbReference type="GO" id="GO:2000031">
    <property type="term" value="P:regulation of salicylic acid mediated signaling pathway"/>
    <property type="evidence" value="ECO:0007669"/>
    <property type="project" value="InterPro"/>
</dbReference>
<evidence type="ECO:0000256" key="6">
    <source>
        <dbReference type="ARBA" id="ARBA00022786"/>
    </source>
</evidence>
<dbReference type="AlphaFoldDB" id="A0AA88APH3"/>
<dbReference type="InterPro" id="IPR044292">
    <property type="entry name" value="NPR"/>
</dbReference>
<dbReference type="Gene3D" id="1.25.40.20">
    <property type="entry name" value="Ankyrin repeat-containing domain"/>
    <property type="match status" value="1"/>
</dbReference>
<comment type="subcellular location">
    <subcellularLocation>
        <location evidence="1">Nucleus</location>
    </subcellularLocation>
</comment>
<sequence>MDNLNELTSSLSFASSSYISNGSSGHNVFASGSSEPGQTLDNLSLSKLSSNLEKLLIDGEFADYTDAEIMVEGVPVGVHRCILASRSQFFHELFKKGNPDSVKEGKPRYLMSELVPYGKVGREAFDVFLNYLYTGTGKLKASPQEISTCVDDNCAHDSCPPAINYAVELMYASATFQMKELVLLVQRRLLNFVEKAYVEDVVPILMVAFHCQLNQLLSHCNQRVANSNLDDVAIEKELPYEVSKEVKLLRKKIQQEADESSMTEEVVQVQDKRVRRIHRALDSDDVELVKLLLNESDITLDLAYALHYAVAYCDPKVVKEVLSLNLANINLCNTRGYTVLHMAARRKEPSVIVALLDRGASAVENTIDGQTAVAICRRLTRPKDYHENTKQGQETNNDRICIDVLEREMRRNSISGNMSMTTELVADDLHAKLDYFENRVAFARLLFPTEARLAMEMADAHSTSMYNPSGLSASRGSSGNLREVDLNETPSVRTKRLQARLLALSKTVEKGRRFFPHCSEVLDKFLDDEIDMPDVYVLQKGTLEEQSRKKMRFMELREEVQKAFSKDMAENNRSVLSSSSSSSSSPKEAPSLFNSLSLSSVTSIFGPLSSLSFLVGRLRSLSPPSPAILFPFLILRLFFSLSLSPPPPPSPAKLEIAIFLLAISAFRELRHREVGFGLSNRLDIVKFLHEDLLMLLSPASTMSTTISLAIYSTLKSSPMALWKADLEEETVLPRHCRYEEVDLPVVRYLAGEEIVELLAGVAAFLFTRWEHRRIWNVCSGSDAEEYVVEEDGLDESGDGNR</sequence>
<organism evidence="16 17">
    <name type="scientific">Ficus carica</name>
    <name type="common">Common fig</name>
    <dbReference type="NCBI Taxonomy" id="3494"/>
    <lineage>
        <taxon>Eukaryota</taxon>
        <taxon>Viridiplantae</taxon>
        <taxon>Streptophyta</taxon>
        <taxon>Embryophyta</taxon>
        <taxon>Tracheophyta</taxon>
        <taxon>Spermatophyta</taxon>
        <taxon>Magnoliopsida</taxon>
        <taxon>eudicotyledons</taxon>
        <taxon>Gunneridae</taxon>
        <taxon>Pentapetalae</taxon>
        <taxon>rosids</taxon>
        <taxon>fabids</taxon>
        <taxon>Rosales</taxon>
        <taxon>Moraceae</taxon>
        <taxon>Ficeae</taxon>
        <taxon>Ficus</taxon>
    </lineage>
</organism>
<comment type="pathway">
    <text evidence="2">Protein modification; protein ubiquitination.</text>
</comment>
<evidence type="ECO:0000256" key="2">
    <source>
        <dbReference type="ARBA" id="ARBA00004906"/>
    </source>
</evidence>
<dbReference type="InterPro" id="IPR000210">
    <property type="entry name" value="BTB/POZ_dom"/>
</dbReference>
<dbReference type="Pfam" id="PF12796">
    <property type="entry name" value="Ank_2"/>
    <property type="match status" value="1"/>
</dbReference>
<dbReference type="InterPro" id="IPR002110">
    <property type="entry name" value="Ankyrin_rpt"/>
</dbReference>
<feature type="domain" description="C2HC NPR-type" evidence="15">
    <location>
        <begin position="146"/>
        <end position="160"/>
    </location>
</feature>
<proteinExistence type="inferred from homology"/>
<dbReference type="EMBL" id="BTGU01000054">
    <property type="protein sequence ID" value="GMN54997.1"/>
    <property type="molecule type" value="Genomic_DNA"/>
</dbReference>
<dbReference type="GO" id="GO:0042742">
    <property type="term" value="P:defense response to bacterium"/>
    <property type="evidence" value="ECO:0007669"/>
    <property type="project" value="TreeGrafter"/>
</dbReference>
<gene>
    <name evidence="16" type="ORF">TIFTF001_024121</name>
</gene>
<evidence type="ECO:0000256" key="13">
    <source>
        <dbReference type="PROSITE-ProRule" id="PRU01391"/>
    </source>
</evidence>
<feature type="repeat" description="ANK" evidence="12">
    <location>
        <begin position="335"/>
        <end position="361"/>
    </location>
</feature>
<evidence type="ECO:0000313" key="16">
    <source>
        <dbReference type="EMBL" id="GMN54997.1"/>
    </source>
</evidence>
<protein>
    <submittedName>
        <fullName evidence="16">Uncharacterized protein</fullName>
    </submittedName>
</protein>
<dbReference type="InterPro" id="IPR011333">
    <property type="entry name" value="SKP1/BTB/POZ_sf"/>
</dbReference>
<dbReference type="Proteomes" id="UP001187192">
    <property type="component" value="Unassembled WGS sequence"/>
</dbReference>
<dbReference type="SMART" id="SM00248">
    <property type="entry name" value="ANK"/>
    <property type="match status" value="3"/>
</dbReference>
<dbReference type="Pfam" id="PF12313">
    <property type="entry name" value="NPR1_like_C"/>
    <property type="match status" value="1"/>
</dbReference>
<keyword evidence="6" id="KW-0833">Ubl conjugation pathway</keyword>
<dbReference type="SUPFAM" id="SSF48403">
    <property type="entry name" value="Ankyrin repeat"/>
    <property type="match status" value="1"/>
</dbReference>
<name>A0AA88APH3_FICCA</name>
<evidence type="ECO:0000256" key="10">
    <source>
        <dbReference type="ARBA" id="ARBA00023242"/>
    </source>
</evidence>
<dbReference type="SMART" id="SM00225">
    <property type="entry name" value="BTB"/>
    <property type="match status" value="1"/>
</dbReference>
<dbReference type="PANTHER" id="PTHR46475">
    <property type="entry name" value="REGULATORY PROTEIN NPR3"/>
    <property type="match status" value="1"/>
</dbReference>
<evidence type="ECO:0000256" key="7">
    <source>
        <dbReference type="ARBA" id="ARBA00022821"/>
    </source>
</evidence>